<protein>
    <submittedName>
        <fullName evidence="2">Uncharacterized protein</fullName>
    </submittedName>
</protein>
<evidence type="ECO:0000313" key="2">
    <source>
        <dbReference type="EMBL" id="RCK68581.1"/>
    </source>
</evidence>
<evidence type="ECO:0000313" key="3">
    <source>
        <dbReference type="Proteomes" id="UP000252770"/>
    </source>
</evidence>
<dbReference type="RefSeq" id="WP_114127552.1">
    <property type="nucleotide sequence ID" value="NZ_QOUI01000010.1"/>
</dbReference>
<feature type="region of interest" description="Disordered" evidence="1">
    <location>
        <begin position="33"/>
        <end position="62"/>
    </location>
</feature>
<dbReference type="AlphaFoldDB" id="A0A367YUC9"/>
<evidence type="ECO:0000256" key="1">
    <source>
        <dbReference type="SAM" id="MobiDB-lite"/>
    </source>
</evidence>
<comment type="caution">
    <text evidence="2">The sequence shown here is derived from an EMBL/GenBank/DDBJ whole genome shotgun (WGS) entry which is preliminary data.</text>
</comment>
<name>A0A367YUC9_9ACTN</name>
<gene>
    <name evidence="2" type="ORF">DT076_15230</name>
</gene>
<dbReference type="EMBL" id="QOUI01000010">
    <property type="protein sequence ID" value="RCK68581.1"/>
    <property type="molecule type" value="Genomic_DNA"/>
</dbReference>
<keyword evidence="3" id="KW-1185">Reference proteome</keyword>
<sequence>MTREAQVAELVRLIRLHGGVDPTIDPQVLSTFGHLVPDSEDRGGGPSTPPGPHVPRRTTQAL</sequence>
<organism evidence="2 3">
    <name type="scientific">Desertihabitans brevis</name>
    <dbReference type="NCBI Taxonomy" id="2268447"/>
    <lineage>
        <taxon>Bacteria</taxon>
        <taxon>Bacillati</taxon>
        <taxon>Actinomycetota</taxon>
        <taxon>Actinomycetes</taxon>
        <taxon>Propionibacteriales</taxon>
        <taxon>Propionibacteriaceae</taxon>
        <taxon>Desertihabitans</taxon>
    </lineage>
</organism>
<accession>A0A367YUC9</accession>
<proteinExistence type="predicted"/>
<reference evidence="2 3" key="1">
    <citation type="submission" date="2018-07" db="EMBL/GenBank/DDBJ databases">
        <title>Desertimonas flava gen. nov. sp. nov.</title>
        <authorList>
            <person name="Liu S."/>
        </authorList>
    </citation>
    <scope>NUCLEOTIDE SEQUENCE [LARGE SCALE GENOMIC DNA]</scope>
    <source>
        <strain evidence="2 3">16Sb5-5</strain>
    </source>
</reference>
<dbReference type="Proteomes" id="UP000252770">
    <property type="component" value="Unassembled WGS sequence"/>
</dbReference>